<dbReference type="EMBL" id="MLFT02000008">
    <property type="protein sequence ID" value="PHT41615.1"/>
    <property type="molecule type" value="Genomic_DNA"/>
</dbReference>
<dbReference type="PANTHER" id="PTHR46855">
    <property type="entry name" value="OSJNBB0038F03.10 PROTEIN"/>
    <property type="match status" value="1"/>
</dbReference>
<feature type="region of interest" description="Disordered" evidence="1">
    <location>
        <begin position="77"/>
        <end position="105"/>
    </location>
</feature>
<organism evidence="2 3">
    <name type="scientific">Capsicum baccatum</name>
    <name type="common">Peruvian pepper</name>
    <dbReference type="NCBI Taxonomy" id="33114"/>
    <lineage>
        <taxon>Eukaryota</taxon>
        <taxon>Viridiplantae</taxon>
        <taxon>Streptophyta</taxon>
        <taxon>Embryophyta</taxon>
        <taxon>Tracheophyta</taxon>
        <taxon>Spermatophyta</taxon>
        <taxon>Magnoliopsida</taxon>
        <taxon>eudicotyledons</taxon>
        <taxon>Gunneridae</taxon>
        <taxon>Pentapetalae</taxon>
        <taxon>asterids</taxon>
        <taxon>lamiids</taxon>
        <taxon>Solanales</taxon>
        <taxon>Solanaceae</taxon>
        <taxon>Solanoideae</taxon>
        <taxon>Capsiceae</taxon>
        <taxon>Capsicum</taxon>
    </lineage>
</organism>
<reference evidence="2 3" key="1">
    <citation type="journal article" date="2017" name="Genome Biol.">
        <title>New reference genome sequences of hot pepper reveal the massive evolution of plant disease-resistance genes by retroduplication.</title>
        <authorList>
            <person name="Kim S."/>
            <person name="Park J."/>
            <person name="Yeom S.I."/>
            <person name="Kim Y.M."/>
            <person name="Seo E."/>
            <person name="Kim K.T."/>
            <person name="Kim M.S."/>
            <person name="Lee J.M."/>
            <person name="Cheong K."/>
            <person name="Shin H.S."/>
            <person name="Kim S.B."/>
            <person name="Han K."/>
            <person name="Lee J."/>
            <person name="Park M."/>
            <person name="Lee H.A."/>
            <person name="Lee H.Y."/>
            <person name="Lee Y."/>
            <person name="Oh S."/>
            <person name="Lee J.H."/>
            <person name="Choi E."/>
            <person name="Choi E."/>
            <person name="Lee S.E."/>
            <person name="Jeon J."/>
            <person name="Kim H."/>
            <person name="Choi G."/>
            <person name="Song H."/>
            <person name="Lee J."/>
            <person name="Lee S.C."/>
            <person name="Kwon J.K."/>
            <person name="Lee H.Y."/>
            <person name="Koo N."/>
            <person name="Hong Y."/>
            <person name="Kim R.W."/>
            <person name="Kang W.H."/>
            <person name="Huh J.H."/>
            <person name="Kang B.C."/>
            <person name="Yang T.J."/>
            <person name="Lee Y.H."/>
            <person name="Bennetzen J.L."/>
            <person name="Choi D."/>
        </authorList>
    </citation>
    <scope>NUCLEOTIDE SEQUENCE [LARGE SCALE GENOMIC DNA]</scope>
    <source>
        <strain evidence="3">cv. PBC81</strain>
    </source>
</reference>
<evidence type="ECO:0000313" key="3">
    <source>
        <dbReference type="Proteomes" id="UP000224567"/>
    </source>
</evidence>
<evidence type="ECO:0000313" key="2">
    <source>
        <dbReference type="EMBL" id="PHT41615.1"/>
    </source>
</evidence>
<gene>
    <name evidence="2" type="ORF">CQW23_20469</name>
</gene>
<sequence length="214" mass="23073">MEFQQLVSRSLEIKDESDQAAARSSRIVTLIYAQNKNIPPNEIGLGAMLLTSPITTTEHSTSLSLVEENNAYFSTNVPVEKPLDSPTTTTELSASPSPVAEDNATHSMNTPIERSQLLLDCVESAMLLGPSKIVTTPVSGSPKGTTFGLSETHPLKFLKSPSNIAPRMNNNAQGHVAMQAETTGNESGIPDELENTLSRPHMDTTSRVCQRIVI</sequence>
<feature type="compositionally biased region" description="Polar residues" evidence="1">
    <location>
        <begin position="85"/>
        <end position="96"/>
    </location>
</feature>
<comment type="caution">
    <text evidence="2">The sequence shown here is derived from an EMBL/GenBank/DDBJ whole genome shotgun (WGS) entry which is preliminary data.</text>
</comment>
<name>A0A2G2W8Q5_CAPBA</name>
<keyword evidence="3" id="KW-1185">Reference proteome</keyword>
<dbReference type="AlphaFoldDB" id="A0A2G2W8Q5"/>
<dbReference type="InterPro" id="IPR044589">
    <property type="entry name" value="GATA26/27"/>
</dbReference>
<evidence type="ECO:0000256" key="1">
    <source>
        <dbReference type="SAM" id="MobiDB-lite"/>
    </source>
</evidence>
<accession>A0A2G2W8Q5</accession>
<dbReference type="Proteomes" id="UP000224567">
    <property type="component" value="Unassembled WGS sequence"/>
</dbReference>
<reference evidence="3" key="2">
    <citation type="journal article" date="2017" name="J. Anim. Genet.">
        <title>Multiple reference genome sequences of hot pepper reveal the massive evolution of plant disease resistance genes by retroduplication.</title>
        <authorList>
            <person name="Kim S."/>
            <person name="Park J."/>
            <person name="Yeom S.-I."/>
            <person name="Kim Y.-M."/>
            <person name="Seo E."/>
            <person name="Kim K.-T."/>
            <person name="Kim M.-S."/>
            <person name="Lee J.M."/>
            <person name="Cheong K."/>
            <person name="Shin H.-S."/>
            <person name="Kim S.-B."/>
            <person name="Han K."/>
            <person name="Lee J."/>
            <person name="Park M."/>
            <person name="Lee H.-A."/>
            <person name="Lee H.-Y."/>
            <person name="Lee Y."/>
            <person name="Oh S."/>
            <person name="Lee J.H."/>
            <person name="Choi E."/>
            <person name="Choi E."/>
            <person name="Lee S.E."/>
            <person name="Jeon J."/>
            <person name="Kim H."/>
            <person name="Choi G."/>
            <person name="Song H."/>
            <person name="Lee J."/>
            <person name="Lee S.-C."/>
            <person name="Kwon J.-K."/>
            <person name="Lee H.-Y."/>
            <person name="Koo N."/>
            <person name="Hong Y."/>
            <person name="Kim R.W."/>
            <person name="Kang W.-H."/>
            <person name="Huh J.H."/>
            <person name="Kang B.-C."/>
            <person name="Yang T.-J."/>
            <person name="Lee Y.-H."/>
            <person name="Bennetzen J.L."/>
            <person name="Choi D."/>
        </authorList>
    </citation>
    <scope>NUCLEOTIDE SEQUENCE [LARGE SCALE GENOMIC DNA]</scope>
    <source>
        <strain evidence="3">cv. PBC81</strain>
    </source>
</reference>
<protein>
    <submittedName>
        <fullName evidence="2">Uncharacterized protein</fullName>
    </submittedName>
</protein>
<dbReference type="PANTHER" id="PTHR46855:SF11">
    <property type="entry name" value="GATA TRANSCRIPTION FACTOR 26-LIKE"/>
    <property type="match status" value="1"/>
</dbReference>
<proteinExistence type="predicted"/>